<feature type="domain" description="Homeobox" evidence="10">
    <location>
        <begin position="360"/>
        <end position="423"/>
    </location>
</feature>
<dbReference type="InterPro" id="IPR008422">
    <property type="entry name" value="KN_HD"/>
</dbReference>
<dbReference type="Pfam" id="PF05920">
    <property type="entry name" value="Homeobox_KN"/>
    <property type="match status" value="1"/>
</dbReference>
<evidence type="ECO:0000256" key="8">
    <source>
        <dbReference type="PROSITE-ProRule" id="PRU00108"/>
    </source>
</evidence>
<dbReference type="PROSITE" id="PS50071">
    <property type="entry name" value="HOMEOBOX_2"/>
    <property type="match status" value="1"/>
</dbReference>
<sequence>MSTYVPNLGIKKCDLATTGYVDETYVTCPEPSLSQASSAGPFSMTFHNSSNYCVDSAEGRNEMMFIPPIATDPVGSSITGDSLVNQNVHYQGQGLSLSLGKQIPSPVSLTSFQYQYPNPSLSTDLGTCLPSIGSNQNVECFNMASGFLGMNNNSIKTEGFGNQVMQGDQRYEYESSGFDNNFFNFKYLRAAQGLLDEVVNVRKALNKHQNKFQGMGSDGLKESDLKSNGPSDPSESTANSSCELSPAKQQDLQNKKTKLMTMLDEIDRRYKQYYHQMQTVMSFLDNVAGRGAAEPYTSLAQKTISRHFRCLRDAISGQIQAIQRRLGEQDNGQTSAIPRLRYVDLKLRQQRGLNQLAAMRHAWRPQRGLPESSVSILRAWLFEHFLHPYPKESEKVVLAKQTGLSTKQVANWFINARVRLWKPMVEEMYKEEFNELEMNSKEAGVDSSSEDRREELNNPLQTQNRRLLEEGNVTDSETTKSPADNHGVFLDDEAVRTTNQASYDDISELSSIVVRNNRRVSLALELRHCESDGFSTLAGSHMRGGGDESAAASLDYHCLETEQQERRRFSNPHLLHDFVV</sequence>
<feature type="DNA-binding region" description="Homeobox" evidence="8">
    <location>
        <begin position="362"/>
        <end position="424"/>
    </location>
</feature>
<dbReference type="STRING" id="63057.A0A2P5EZK2"/>
<dbReference type="InParanoid" id="A0A2P5EZK2"/>
<proteinExistence type="inferred from homology"/>
<dbReference type="InterPro" id="IPR009057">
    <property type="entry name" value="Homeodomain-like_sf"/>
</dbReference>
<gene>
    <name evidence="11" type="primary">TorBLH3</name>
    <name evidence="11" type="ORF">TorRG33x02_131870</name>
</gene>
<evidence type="ECO:0000256" key="4">
    <source>
        <dbReference type="ARBA" id="ARBA00023125"/>
    </source>
</evidence>
<evidence type="ECO:0000256" key="5">
    <source>
        <dbReference type="ARBA" id="ARBA00023155"/>
    </source>
</evidence>
<dbReference type="FunCoup" id="A0A2P5EZK2">
    <property type="interactions" value="221"/>
</dbReference>
<evidence type="ECO:0000256" key="9">
    <source>
        <dbReference type="SAM" id="MobiDB-lite"/>
    </source>
</evidence>
<evidence type="ECO:0000256" key="3">
    <source>
        <dbReference type="ARBA" id="ARBA00023015"/>
    </source>
</evidence>
<dbReference type="GO" id="GO:0003677">
    <property type="term" value="F:DNA binding"/>
    <property type="evidence" value="ECO:0007669"/>
    <property type="project" value="UniProtKB-UniRule"/>
</dbReference>
<dbReference type="SMART" id="SM00574">
    <property type="entry name" value="POX"/>
    <property type="match status" value="1"/>
</dbReference>
<keyword evidence="7 8" id="KW-0539">Nucleus</keyword>
<dbReference type="OrthoDB" id="10056939at2759"/>
<comment type="caution">
    <text evidence="11">The sequence shown here is derived from an EMBL/GenBank/DDBJ whole genome shotgun (WGS) entry which is preliminary data.</text>
</comment>
<comment type="subcellular location">
    <subcellularLocation>
        <location evidence="1 8">Nucleus</location>
    </subcellularLocation>
</comment>
<dbReference type="Gene3D" id="1.10.10.60">
    <property type="entry name" value="Homeodomain-like"/>
    <property type="match status" value="1"/>
</dbReference>
<accession>A0A2P5EZK2</accession>
<keyword evidence="4 8" id="KW-0238">DNA-binding</keyword>
<evidence type="ECO:0000256" key="2">
    <source>
        <dbReference type="ARBA" id="ARBA00006454"/>
    </source>
</evidence>
<dbReference type="GO" id="GO:0005634">
    <property type="term" value="C:nucleus"/>
    <property type="evidence" value="ECO:0007669"/>
    <property type="project" value="UniProtKB-SubCell"/>
</dbReference>
<dbReference type="AlphaFoldDB" id="A0A2P5EZK2"/>
<comment type="similarity">
    <text evidence="2">Belongs to the TALE/BELL homeobox family.</text>
</comment>
<name>A0A2P5EZK2_TREOI</name>
<keyword evidence="12" id="KW-1185">Reference proteome</keyword>
<keyword evidence="6" id="KW-0804">Transcription</keyword>
<dbReference type="InterPro" id="IPR050224">
    <property type="entry name" value="TALE_homeobox"/>
</dbReference>
<keyword evidence="3" id="KW-0805">Transcription regulation</keyword>
<dbReference type="EMBL" id="JXTC01000078">
    <property type="protein sequence ID" value="PON90969.1"/>
    <property type="molecule type" value="Genomic_DNA"/>
</dbReference>
<dbReference type="Pfam" id="PF07526">
    <property type="entry name" value="POX"/>
    <property type="match status" value="1"/>
</dbReference>
<protein>
    <submittedName>
        <fullName evidence="11">Homeodomain transcription factor</fullName>
    </submittedName>
</protein>
<feature type="compositionally biased region" description="Polar residues" evidence="9">
    <location>
        <begin position="226"/>
        <end position="252"/>
    </location>
</feature>
<dbReference type="Proteomes" id="UP000237000">
    <property type="component" value="Unassembled WGS sequence"/>
</dbReference>
<evidence type="ECO:0000256" key="7">
    <source>
        <dbReference type="ARBA" id="ARBA00023242"/>
    </source>
</evidence>
<feature type="compositionally biased region" description="Polar residues" evidence="9">
    <location>
        <begin position="473"/>
        <end position="482"/>
    </location>
</feature>
<dbReference type="SMART" id="SM00389">
    <property type="entry name" value="HOX"/>
    <property type="match status" value="1"/>
</dbReference>
<organism evidence="11 12">
    <name type="scientific">Trema orientale</name>
    <name type="common">Charcoal tree</name>
    <name type="synonym">Celtis orientalis</name>
    <dbReference type="NCBI Taxonomy" id="63057"/>
    <lineage>
        <taxon>Eukaryota</taxon>
        <taxon>Viridiplantae</taxon>
        <taxon>Streptophyta</taxon>
        <taxon>Embryophyta</taxon>
        <taxon>Tracheophyta</taxon>
        <taxon>Spermatophyta</taxon>
        <taxon>Magnoliopsida</taxon>
        <taxon>eudicotyledons</taxon>
        <taxon>Gunneridae</taxon>
        <taxon>Pentapetalae</taxon>
        <taxon>rosids</taxon>
        <taxon>fabids</taxon>
        <taxon>Rosales</taxon>
        <taxon>Cannabaceae</taxon>
        <taxon>Trema</taxon>
    </lineage>
</organism>
<evidence type="ECO:0000256" key="1">
    <source>
        <dbReference type="ARBA" id="ARBA00004123"/>
    </source>
</evidence>
<dbReference type="InterPro" id="IPR006563">
    <property type="entry name" value="POX_dom"/>
</dbReference>
<dbReference type="PANTHER" id="PTHR11850">
    <property type="entry name" value="HOMEOBOX PROTEIN TRANSCRIPTION FACTORS"/>
    <property type="match status" value="1"/>
</dbReference>
<evidence type="ECO:0000259" key="10">
    <source>
        <dbReference type="PROSITE" id="PS50071"/>
    </source>
</evidence>
<dbReference type="CDD" id="cd00086">
    <property type="entry name" value="homeodomain"/>
    <property type="match status" value="1"/>
</dbReference>
<feature type="region of interest" description="Disordered" evidence="9">
    <location>
        <begin position="211"/>
        <end position="255"/>
    </location>
</feature>
<evidence type="ECO:0000313" key="11">
    <source>
        <dbReference type="EMBL" id="PON90969.1"/>
    </source>
</evidence>
<reference evidence="12" key="1">
    <citation type="submission" date="2016-06" db="EMBL/GenBank/DDBJ databases">
        <title>Parallel loss of symbiosis genes in relatives of nitrogen-fixing non-legume Parasponia.</title>
        <authorList>
            <person name="Van Velzen R."/>
            <person name="Holmer R."/>
            <person name="Bu F."/>
            <person name="Rutten L."/>
            <person name="Van Zeijl A."/>
            <person name="Liu W."/>
            <person name="Santuari L."/>
            <person name="Cao Q."/>
            <person name="Sharma T."/>
            <person name="Shen D."/>
            <person name="Roswanjaya Y."/>
            <person name="Wardhani T."/>
            <person name="Kalhor M.S."/>
            <person name="Jansen J."/>
            <person name="Van den Hoogen J."/>
            <person name="Gungor B."/>
            <person name="Hartog M."/>
            <person name="Hontelez J."/>
            <person name="Verver J."/>
            <person name="Yang W.-C."/>
            <person name="Schijlen E."/>
            <person name="Repin R."/>
            <person name="Schilthuizen M."/>
            <person name="Schranz E."/>
            <person name="Heidstra R."/>
            <person name="Miyata K."/>
            <person name="Fedorova E."/>
            <person name="Kohlen W."/>
            <person name="Bisseling T."/>
            <person name="Smit S."/>
            <person name="Geurts R."/>
        </authorList>
    </citation>
    <scope>NUCLEOTIDE SEQUENCE [LARGE SCALE GENOMIC DNA]</scope>
    <source>
        <strain evidence="12">cv. RG33-2</strain>
    </source>
</reference>
<dbReference type="GO" id="GO:0006355">
    <property type="term" value="P:regulation of DNA-templated transcription"/>
    <property type="evidence" value="ECO:0007669"/>
    <property type="project" value="InterPro"/>
</dbReference>
<feature type="region of interest" description="Disordered" evidence="9">
    <location>
        <begin position="438"/>
        <end position="486"/>
    </location>
</feature>
<dbReference type="InterPro" id="IPR001356">
    <property type="entry name" value="HD"/>
</dbReference>
<dbReference type="SUPFAM" id="SSF46689">
    <property type="entry name" value="Homeodomain-like"/>
    <property type="match status" value="1"/>
</dbReference>
<evidence type="ECO:0000256" key="6">
    <source>
        <dbReference type="ARBA" id="ARBA00023163"/>
    </source>
</evidence>
<evidence type="ECO:0000313" key="12">
    <source>
        <dbReference type="Proteomes" id="UP000237000"/>
    </source>
</evidence>
<keyword evidence="5 8" id="KW-0371">Homeobox</keyword>
<feature type="compositionally biased region" description="Basic and acidic residues" evidence="9">
    <location>
        <begin position="438"/>
        <end position="456"/>
    </location>
</feature>